<sequence>MKLLQAAQMSYAGYRVMSCINKVYSPKMLGVKWVGTHYASMNTCEMTDEERKGEWTNGEVHGYKVLYCSMCKVEEVVSMDEPNNCPFCESEYVTVGGLS</sequence>
<organism evidence="1 2">
    <name type="scientific">Paenibacillus pabuli</name>
    <dbReference type="NCBI Taxonomy" id="1472"/>
    <lineage>
        <taxon>Bacteria</taxon>
        <taxon>Bacillati</taxon>
        <taxon>Bacillota</taxon>
        <taxon>Bacilli</taxon>
        <taxon>Bacillales</taxon>
        <taxon>Paenibacillaceae</taxon>
        <taxon>Paenibacillus</taxon>
    </lineage>
</organism>
<comment type="caution">
    <text evidence="1">The sequence shown here is derived from an EMBL/GenBank/DDBJ whole genome shotgun (WGS) entry which is preliminary data.</text>
</comment>
<protein>
    <submittedName>
        <fullName evidence="1">Uncharacterized protein</fullName>
    </submittedName>
</protein>
<proteinExistence type="predicted"/>
<dbReference type="EMBL" id="QGTZ01000009">
    <property type="protein sequence ID" value="PWW37371.1"/>
    <property type="molecule type" value="Genomic_DNA"/>
</dbReference>
<evidence type="ECO:0000313" key="1">
    <source>
        <dbReference type="EMBL" id="PWW37371.1"/>
    </source>
</evidence>
<reference evidence="1 2" key="1">
    <citation type="submission" date="2018-05" db="EMBL/GenBank/DDBJ databases">
        <title>Freshwater and sediment microbial communities from various areas in North America, analyzing microbe dynamics in response to fracking.</title>
        <authorList>
            <person name="Lamendella R."/>
        </authorList>
    </citation>
    <scope>NUCLEOTIDE SEQUENCE [LARGE SCALE GENOMIC DNA]</scope>
    <source>
        <strain evidence="1 2">DB-3</strain>
    </source>
</reference>
<evidence type="ECO:0000313" key="2">
    <source>
        <dbReference type="Proteomes" id="UP000247078"/>
    </source>
</evidence>
<dbReference type="AlphaFoldDB" id="A0A855Y6Z5"/>
<dbReference type="RefSeq" id="WP_110000788.1">
    <property type="nucleotide sequence ID" value="NZ_QGTZ01000009.1"/>
</dbReference>
<name>A0A855Y6Z5_9BACL</name>
<gene>
    <name evidence="1" type="ORF">DET56_109257</name>
</gene>
<accession>A0A855Y6Z5</accession>
<dbReference type="Proteomes" id="UP000247078">
    <property type="component" value="Unassembled WGS sequence"/>
</dbReference>